<dbReference type="InterPro" id="IPR039782">
    <property type="entry name" value="VPS13B"/>
</dbReference>
<protein>
    <submittedName>
        <fullName evidence="1">Vacuolar protein sorting-associated protein 13B</fullName>
    </submittedName>
</protein>
<reference evidence="1 2" key="1">
    <citation type="submission" date="2013-11" db="EMBL/GenBank/DDBJ databases">
        <title>Genome sequencing of Stegodyphus mimosarum.</title>
        <authorList>
            <person name="Bechsgaard J."/>
        </authorList>
    </citation>
    <scope>NUCLEOTIDE SEQUENCE [LARGE SCALE GENOMIC DNA]</scope>
</reference>
<accession>A0A087TIV3</accession>
<dbReference type="EMBL" id="KK115402">
    <property type="protein sequence ID" value="KFM65042.1"/>
    <property type="molecule type" value="Genomic_DNA"/>
</dbReference>
<evidence type="ECO:0000313" key="2">
    <source>
        <dbReference type="Proteomes" id="UP000054359"/>
    </source>
</evidence>
<dbReference type="PANTHER" id="PTHR12517:SF0">
    <property type="entry name" value="INTERMEMBRANE LIPID TRANSFER PROTEIN VPS13B"/>
    <property type="match status" value="1"/>
</dbReference>
<dbReference type="OrthoDB" id="10396481at2759"/>
<evidence type="ECO:0000313" key="1">
    <source>
        <dbReference type="EMBL" id="KFM65042.1"/>
    </source>
</evidence>
<dbReference type="AlphaFoldDB" id="A0A087TIV3"/>
<keyword evidence="2" id="KW-1185">Reference proteome</keyword>
<feature type="non-terminal residue" evidence="1">
    <location>
        <position position="316"/>
    </location>
</feature>
<gene>
    <name evidence="1" type="ORF">X975_13528</name>
</gene>
<proteinExistence type="predicted"/>
<sequence length="316" mass="34912">MLSCIEIYADCVDLQATSPMYPNRLVKILNSLSHPSHLLLHHCFDSNSIKLFGLEVSLQKESGKVISLPNIINNTSLTVFSRSLVCPNNWTCQKDLPLKESSVECGNLSMQLSETQFIEVISIYQSWTANCFNPVGLEKLKIAKELSNSLPQIFVKLHDIKSSFLQHSDISFVKAAVSSVCVKFHNGDHTSILFNAPEMTTDVHKGLYFDEWEGGGNKYEEIKNSTFLQLLLQLPKLGCSERPTLILYISGSTICLEPAIISWLSSAPFTEFNLNANVDQESLSPSSPVDLDVDGSTCSSVTQEASASHSFSKSHS</sequence>
<dbReference type="PANTHER" id="PTHR12517">
    <property type="entry name" value="VACUOLAR PROTEIN SORTING-ASSOCIATED PROTEIN 13B"/>
    <property type="match status" value="1"/>
</dbReference>
<name>A0A087TIV3_STEMI</name>
<dbReference type="Proteomes" id="UP000054359">
    <property type="component" value="Unassembled WGS sequence"/>
</dbReference>
<organism evidence="1 2">
    <name type="scientific">Stegodyphus mimosarum</name>
    <name type="common">African social velvet spider</name>
    <dbReference type="NCBI Taxonomy" id="407821"/>
    <lineage>
        <taxon>Eukaryota</taxon>
        <taxon>Metazoa</taxon>
        <taxon>Ecdysozoa</taxon>
        <taxon>Arthropoda</taxon>
        <taxon>Chelicerata</taxon>
        <taxon>Arachnida</taxon>
        <taxon>Araneae</taxon>
        <taxon>Araneomorphae</taxon>
        <taxon>Entelegynae</taxon>
        <taxon>Eresoidea</taxon>
        <taxon>Eresidae</taxon>
        <taxon>Stegodyphus</taxon>
    </lineage>
</organism>
<dbReference type="STRING" id="407821.A0A087TIV3"/>